<dbReference type="Gene3D" id="3.30.710.10">
    <property type="entry name" value="Potassium Channel Kv1.1, Chain A"/>
    <property type="match status" value="1"/>
</dbReference>
<dbReference type="GO" id="GO:0035167">
    <property type="term" value="P:larval lymph gland hemopoiesis"/>
    <property type="evidence" value="ECO:0007669"/>
    <property type="project" value="UniProtKB-ARBA"/>
</dbReference>
<dbReference type="AlphaFoldDB" id="A0A5N5T840"/>
<dbReference type="PROSITE" id="PS50097">
    <property type="entry name" value="BTB"/>
    <property type="match status" value="1"/>
</dbReference>
<evidence type="ECO:0000256" key="2">
    <source>
        <dbReference type="ARBA" id="ARBA00022782"/>
    </source>
</evidence>
<dbReference type="GO" id="GO:0000502">
    <property type="term" value="C:proteasome complex"/>
    <property type="evidence" value="ECO:0007669"/>
    <property type="project" value="UniProtKB-KW"/>
</dbReference>
<feature type="compositionally biased region" description="Polar residues" evidence="6">
    <location>
        <begin position="176"/>
        <end position="186"/>
    </location>
</feature>
<dbReference type="PANTHER" id="PTHR23110:SF111">
    <property type="entry name" value="LONGITUDINALS LACKING PROTEIN, ISOFORMS F_I_K_T"/>
    <property type="match status" value="1"/>
</dbReference>
<dbReference type="CDD" id="cd18315">
    <property type="entry name" value="BTB_POZ_BAB-like"/>
    <property type="match status" value="1"/>
</dbReference>
<keyword evidence="8" id="KW-0647">Proteasome</keyword>
<gene>
    <name evidence="8" type="ORF">Anas_13436</name>
</gene>
<dbReference type="InterPro" id="IPR000210">
    <property type="entry name" value="BTB/POZ_dom"/>
</dbReference>
<reference evidence="8 9" key="1">
    <citation type="journal article" date="2019" name="PLoS Biol.">
        <title>Sex chromosomes control vertical transmission of feminizing Wolbachia symbionts in an isopod.</title>
        <authorList>
            <person name="Becking T."/>
            <person name="Chebbi M.A."/>
            <person name="Giraud I."/>
            <person name="Moumen B."/>
            <person name="Laverre T."/>
            <person name="Caubet Y."/>
            <person name="Peccoud J."/>
            <person name="Gilbert C."/>
            <person name="Cordaux R."/>
        </authorList>
    </citation>
    <scope>NUCLEOTIDE SEQUENCE [LARGE SCALE GENOMIC DNA]</scope>
    <source>
        <strain evidence="8">ANa2</strain>
        <tissue evidence="8">Whole body excluding digestive tract and cuticle</tissue>
    </source>
</reference>
<evidence type="ECO:0000256" key="4">
    <source>
        <dbReference type="ARBA" id="ARBA00023242"/>
    </source>
</evidence>
<dbReference type="GO" id="GO:0045476">
    <property type="term" value="P:nurse cell apoptotic process"/>
    <property type="evidence" value="ECO:0007669"/>
    <property type="project" value="UniProtKB-ARBA"/>
</dbReference>
<comment type="caution">
    <text evidence="8">The sequence shown here is derived from an EMBL/GenBank/DDBJ whole genome shotgun (WGS) entry which is preliminary data.</text>
</comment>
<feature type="compositionally biased region" description="Acidic residues" evidence="6">
    <location>
        <begin position="261"/>
        <end position="270"/>
    </location>
</feature>
<keyword evidence="2" id="KW-0221">Differentiation</keyword>
<evidence type="ECO:0000256" key="3">
    <source>
        <dbReference type="ARBA" id="ARBA00022902"/>
    </source>
</evidence>
<feature type="region of interest" description="Disordered" evidence="6">
    <location>
        <begin position="95"/>
        <end position="289"/>
    </location>
</feature>
<proteinExistence type="predicted"/>
<keyword evidence="1" id="KW-0217">Developmental protein</keyword>
<dbReference type="InterPro" id="IPR004875">
    <property type="entry name" value="DDE_SF_endonuclease_dom"/>
</dbReference>
<evidence type="ECO:0000313" key="8">
    <source>
        <dbReference type="EMBL" id="KAB7502662.1"/>
    </source>
</evidence>
<dbReference type="OrthoDB" id="10072016at2759"/>
<keyword evidence="4" id="KW-0539">Nucleus</keyword>
<keyword evidence="3" id="KW-0524">Neurogenesis</keyword>
<dbReference type="GO" id="GO:0007526">
    <property type="term" value="P:larval somatic muscle development"/>
    <property type="evidence" value="ECO:0007669"/>
    <property type="project" value="UniProtKB-ARBA"/>
</dbReference>
<dbReference type="Pfam" id="PF00651">
    <property type="entry name" value="BTB"/>
    <property type="match status" value="1"/>
</dbReference>
<dbReference type="GO" id="GO:0016199">
    <property type="term" value="P:axon midline choice point recognition"/>
    <property type="evidence" value="ECO:0007669"/>
    <property type="project" value="UniProtKB-ARBA"/>
</dbReference>
<keyword evidence="9" id="KW-1185">Reference proteome</keyword>
<dbReference type="GO" id="GO:0045467">
    <property type="term" value="P:R7 cell development"/>
    <property type="evidence" value="ECO:0007669"/>
    <property type="project" value="UniProtKB-ARBA"/>
</dbReference>
<feature type="domain" description="BTB" evidence="7">
    <location>
        <begin position="12"/>
        <end position="78"/>
    </location>
</feature>
<dbReference type="GO" id="GO:0048813">
    <property type="term" value="P:dendrite morphogenesis"/>
    <property type="evidence" value="ECO:0007669"/>
    <property type="project" value="UniProtKB-ARBA"/>
</dbReference>
<dbReference type="SUPFAM" id="SSF54695">
    <property type="entry name" value="POZ domain"/>
    <property type="match status" value="1"/>
</dbReference>
<feature type="compositionally biased region" description="Polar residues" evidence="6">
    <location>
        <begin position="221"/>
        <end position="242"/>
    </location>
</feature>
<organism evidence="8 9">
    <name type="scientific">Armadillidium nasatum</name>
    <dbReference type="NCBI Taxonomy" id="96803"/>
    <lineage>
        <taxon>Eukaryota</taxon>
        <taxon>Metazoa</taxon>
        <taxon>Ecdysozoa</taxon>
        <taxon>Arthropoda</taxon>
        <taxon>Crustacea</taxon>
        <taxon>Multicrustacea</taxon>
        <taxon>Malacostraca</taxon>
        <taxon>Eumalacostraca</taxon>
        <taxon>Peracarida</taxon>
        <taxon>Isopoda</taxon>
        <taxon>Oniscidea</taxon>
        <taxon>Crinocheta</taxon>
        <taxon>Armadillidiidae</taxon>
        <taxon>Armadillidium</taxon>
    </lineage>
</organism>
<feature type="compositionally biased region" description="Low complexity" evidence="6">
    <location>
        <begin position="204"/>
        <end position="219"/>
    </location>
</feature>
<dbReference type="GO" id="GO:0003676">
    <property type="term" value="F:nucleic acid binding"/>
    <property type="evidence" value="ECO:0007669"/>
    <property type="project" value="InterPro"/>
</dbReference>
<dbReference type="Pfam" id="PF03184">
    <property type="entry name" value="DDE_1"/>
    <property type="match status" value="1"/>
</dbReference>
<dbReference type="Proteomes" id="UP000326759">
    <property type="component" value="Unassembled WGS sequence"/>
</dbReference>
<name>A0A5N5T840_9CRUS</name>
<sequence length="746" mass="84408">MAHQVVAAGCFIDVTLACEDKFVKAHKLVLSAYSDYFKRIFSSINYNQHPVVMMKDVSFEVLQAVLEFMYCGEVNVAQYNLKAFMKTARSLKIKGLSMEGSDEEERESPPQKKRKNSPGDKHLMHSPPVKKKKSFPLQEQNYYEEEDDELDNTNDAYWDEDSSSMPQNYGMKARFPQQQRSSQQGFSHHRYENGSSLQERKRNNSFGNSSHSSQQSRSSVKPITSQTTFKGRTPSVLPSSNRGKARMKEDVTPISDQNPSDNEDLPESNLDESFSKSSQTSGSRNLKDEKKPAVLKSDLFSKPDLETRLTRFIVYMSQITPLTISQVKTFAWSLDSVHGGGHFDENGPPTNWSNTFRKKYPKMKNILRNYDFLKPNQLSPAKFSYKALGDYLTPIQEIIEAFSLNESPQNFWSCAEYSLNLSKAGIQGQDNIRPARERFIKSNKFSAKDDFASVMICGSASGEKLAPFALFKNLAPDEEFTKKGPSDAMYDQNSTGFFDSDALLKWFEDCFLPRCPESRSEDSPVILLMNSLLPLVSQEMLDMALAENVILLSLMPHLHHACQPMDVSFVSGFRKSLKEKIEANGVRGDELKDSLPSLLTDAYSKKITANLLKDGFRICGVFPLSIAVNQDDYKNLTSDLGFDLIATSMENEVGDTEKRGFKRQSKLLPKKQQGEVNTSDEEEVFGEDMNSCYVCGKDYPKNGTKEQQEKWFKCSKKYCTNISCEECLPLNCDAGGEFRCIDCKKH</sequence>
<evidence type="ECO:0000259" key="7">
    <source>
        <dbReference type="PROSITE" id="PS50097"/>
    </source>
</evidence>
<comment type="function">
    <text evidence="5">Putative transcription factor required for axon growth and guidance in the central and peripheral nervous systems. Repels CNS axons away from the midline by promoting the expression of the midline repellent sli and its receptor robo.</text>
</comment>
<evidence type="ECO:0000256" key="5">
    <source>
        <dbReference type="ARBA" id="ARBA00037382"/>
    </source>
</evidence>
<dbReference type="SMART" id="SM00225">
    <property type="entry name" value="BTB"/>
    <property type="match status" value="1"/>
</dbReference>
<dbReference type="GO" id="GO:0007464">
    <property type="term" value="P:R3/R4 cell fate commitment"/>
    <property type="evidence" value="ECO:0007669"/>
    <property type="project" value="UniProtKB-ARBA"/>
</dbReference>
<dbReference type="EMBL" id="SEYY01007011">
    <property type="protein sequence ID" value="KAB7502662.1"/>
    <property type="molecule type" value="Genomic_DNA"/>
</dbReference>
<dbReference type="GO" id="GO:0005634">
    <property type="term" value="C:nucleus"/>
    <property type="evidence" value="ECO:0007669"/>
    <property type="project" value="TreeGrafter"/>
</dbReference>
<accession>A0A5N5T840</accession>
<dbReference type="PANTHER" id="PTHR23110">
    <property type="entry name" value="BTB DOMAIN TRANSCRIPTION FACTOR"/>
    <property type="match status" value="1"/>
</dbReference>
<evidence type="ECO:0000313" key="9">
    <source>
        <dbReference type="Proteomes" id="UP000326759"/>
    </source>
</evidence>
<dbReference type="GO" id="GO:0008406">
    <property type="term" value="P:gonad development"/>
    <property type="evidence" value="ECO:0007669"/>
    <property type="project" value="UniProtKB-ARBA"/>
</dbReference>
<feature type="compositionally biased region" description="Polar residues" evidence="6">
    <location>
        <begin position="271"/>
        <end position="284"/>
    </location>
</feature>
<feature type="compositionally biased region" description="Acidic residues" evidence="6">
    <location>
        <begin position="142"/>
        <end position="162"/>
    </location>
</feature>
<evidence type="ECO:0000256" key="6">
    <source>
        <dbReference type="SAM" id="MobiDB-lite"/>
    </source>
</evidence>
<dbReference type="InterPro" id="IPR051095">
    <property type="entry name" value="Dros_DevTransReg"/>
</dbReference>
<protein>
    <submittedName>
        <fullName evidence="8">26S proteasome non-ATPase regulatory subunit 12</fullName>
    </submittedName>
</protein>
<dbReference type="InterPro" id="IPR011333">
    <property type="entry name" value="SKP1/BTB/POZ_sf"/>
</dbReference>
<dbReference type="GO" id="GO:0006357">
    <property type="term" value="P:regulation of transcription by RNA polymerase II"/>
    <property type="evidence" value="ECO:0007669"/>
    <property type="project" value="TreeGrafter"/>
</dbReference>
<evidence type="ECO:0000256" key="1">
    <source>
        <dbReference type="ARBA" id="ARBA00022473"/>
    </source>
</evidence>